<dbReference type="Proteomes" id="UP000325081">
    <property type="component" value="Unassembled WGS sequence"/>
</dbReference>
<protein>
    <submittedName>
        <fullName evidence="2">Eukaryotic translation initiation factor 3subunit L</fullName>
    </submittedName>
</protein>
<keyword evidence="2" id="KW-0648">Protein biosynthesis</keyword>
<evidence type="ECO:0000313" key="2">
    <source>
        <dbReference type="EMBL" id="GER37074.1"/>
    </source>
</evidence>
<dbReference type="AlphaFoldDB" id="A0A5A7PWC9"/>
<proteinExistence type="predicted"/>
<gene>
    <name evidence="2" type="ORF">STAS_13468</name>
</gene>
<keyword evidence="3" id="KW-1185">Reference proteome</keyword>
<evidence type="ECO:0000313" key="3">
    <source>
        <dbReference type="Proteomes" id="UP000325081"/>
    </source>
</evidence>
<name>A0A5A7PWC9_STRAF</name>
<sequence>MIAGVTTTGDLTSAPPNKTTQKKNSIHRHCGKPAGSRPEFSPPALVAGRGADQSRQTPLRSTQSREGIPDGGPPHTQSAGAAARRRFRSAGNPTAGDALVQAAPE</sequence>
<feature type="compositionally biased region" description="Basic residues" evidence="1">
    <location>
        <begin position="20"/>
        <end position="31"/>
    </location>
</feature>
<dbReference type="EMBL" id="BKCP01005283">
    <property type="protein sequence ID" value="GER37074.1"/>
    <property type="molecule type" value="Genomic_DNA"/>
</dbReference>
<accession>A0A5A7PWC9</accession>
<feature type="compositionally biased region" description="Polar residues" evidence="1">
    <location>
        <begin position="53"/>
        <end position="65"/>
    </location>
</feature>
<dbReference type="GO" id="GO:0003743">
    <property type="term" value="F:translation initiation factor activity"/>
    <property type="evidence" value="ECO:0007669"/>
    <property type="project" value="UniProtKB-KW"/>
</dbReference>
<feature type="region of interest" description="Disordered" evidence="1">
    <location>
        <begin position="1"/>
        <end position="105"/>
    </location>
</feature>
<comment type="caution">
    <text evidence="2">The sequence shown here is derived from an EMBL/GenBank/DDBJ whole genome shotgun (WGS) entry which is preliminary data.</text>
</comment>
<reference evidence="3" key="1">
    <citation type="journal article" date="2019" name="Curr. Biol.">
        <title>Genome Sequence of Striga asiatica Provides Insight into the Evolution of Plant Parasitism.</title>
        <authorList>
            <person name="Yoshida S."/>
            <person name="Kim S."/>
            <person name="Wafula E.K."/>
            <person name="Tanskanen J."/>
            <person name="Kim Y.M."/>
            <person name="Honaas L."/>
            <person name="Yang Z."/>
            <person name="Spallek T."/>
            <person name="Conn C.E."/>
            <person name="Ichihashi Y."/>
            <person name="Cheong K."/>
            <person name="Cui S."/>
            <person name="Der J.P."/>
            <person name="Gundlach H."/>
            <person name="Jiao Y."/>
            <person name="Hori C."/>
            <person name="Ishida J.K."/>
            <person name="Kasahara H."/>
            <person name="Kiba T."/>
            <person name="Kim M.S."/>
            <person name="Koo N."/>
            <person name="Laohavisit A."/>
            <person name="Lee Y.H."/>
            <person name="Lumba S."/>
            <person name="McCourt P."/>
            <person name="Mortimer J.C."/>
            <person name="Mutuku J.M."/>
            <person name="Nomura T."/>
            <person name="Sasaki-Sekimoto Y."/>
            <person name="Seto Y."/>
            <person name="Wang Y."/>
            <person name="Wakatake T."/>
            <person name="Sakakibara H."/>
            <person name="Demura T."/>
            <person name="Yamaguchi S."/>
            <person name="Yoneyama K."/>
            <person name="Manabe R.I."/>
            <person name="Nelson D.C."/>
            <person name="Schulman A.H."/>
            <person name="Timko M.P."/>
            <person name="dePamphilis C.W."/>
            <person name="Choi D."/>
            <person name="Shirasu K."/>
        </authorList>
    </citation>
    <scope>NUCLEOTIDE SEQUENCE [LARGE SCALE GENOMIC DNA]</scope>
    <source>
        <strain evidence="3">cv. UVA1</strain>
    </source>
</reference>
<keyword evidence="2" id="KW-0396">Initiation factor</keyword>
<evidence type="ECO:0000256" key="1">
    <source>
        <dbReference type="SAM" id="MobiDB-lite"/>
    </source>
</evidence>
<feature type="compositionally biased region" description="Polar residues" evidence="1">
    <location>
        <begin position="1"/>
        <end position="19"/>
    </location>
</feature>
<organism evidence="2 3">
    <name type="scientific">Striga asiatica</name>
    <name type="common">Asiatic witchweed</name>
    <name type="synonym">Buchnera asiatica</name>
    <dbReference type="NCBI Taxonomy" id="4170"/>
    <lineage>
        <taxon>Eukaryota</taxon>
        <taxon>Viridiplantae</taxon>
        <taxon>Streptophyta</taxon>
        <taxon>Embryophyta</taxon>
        <taxon>Tracheophyta</taxon>
        <taxon>Spermatophyta</taxon>
        <taxon>Magnoliopsida</taxon>
        <taxon>eudicotyledons</taxon>
        <taxon>Gunneridae</taxon>
        <taxon>Pentapetalae</taxon>
        <taxon>asterids</taxon>
        <taxon>lamiids</taxon>
        <taxon>Lamiales</taxon>
        <taxon>Orobanchaceae</taxon>
        <taxon>Buchnereae</taxon>
        <taxon>Striga</taxon>
    </lineage>
</organism>